<proteinExistence type="predicted"/>
<dbReference type="Proteomes" id="UP000887540">
    <property type="component" value="Unplaced"/>
</dbReference>
<accession>A0A914CRE0</accession>
<dbReference type="WBParaSite" id="ACRNAN_scaffold130.g18225.t1">
    <property type="protein sequence ID" value="ACRNAN_scaffold130.g18225.t1"/>
    <property type="gene ID" value="ACRNAN_scaffold130.g18225"/>
</dbReference>
<protein>
    <submittedName>
        <fullName evidence="2">Uncharacterized protein</fullName>
    </submittedName>
</protein>
<evidence type="ECO:0000313" key="2">
    <source>
        <dbReference type="WBParaSite" id="ACRNAN_scaffold130.g18225.t1"/>
    </source>
</evidence>
<evidence type="ECO:0000313" key="1">
    <source>
        <dbReference type="Proteomes" id="UP000887540"/>
    </source>
</evidence>
<name>A0A914CRE0_9BILA</name>
<reference evidence="2" key="1">
    <citation type="submission" date="2022-11" db="UniProtKB">
        <authorList>
            <consortium name="WormBaseParasite"/>
        </authorList>
    </citation>
    <scope>IDENTIFICATION</scope>
</reference>
<sequence length="133" mass="15041">MHRIRHWHASRHDGDEIKPVPFTGRMTELDQLNQEDRAKLLQGLHSYLVKHAKHNIVDPASSASLPGLPDGKRPDTVVVPANTESDKIHMERVDYSLKMAQDVAEKQIQRLNKVITPQLDVLKKKGISAADDR</sequence>
<organism evidence="1 2">
    <name type="scientific">Acrobeloides nanus</name>
    <dbReference type="NCBI Taxonomy" id="290746"/>
    <lineage>
        <taxon>Eukaryota</taxon>
        <taxon>Metazoa</taxon>
        <taxon>Ecdysozoa</taxon>
        <taxon>Nematoda</taxon>
        <taxon>Chromadorea</taxon>
        <taxon>Rhabditida</taxon>
        <taxon>Tylenchina</taxon>
        <taxon>Cephalobomorpha</taxon>
        <taxon>Cephaloboidea</taxon>
        <taxon>Cephalobidae</taxon>
        <taxon>Acrobeloides</taxon>
    </lineage>
</organism>
<dbReference type="AlphaFoldDB" id="A0A914CRE0"/>
<keyword evidence="1" id="KW-1185">Reference proteome</keyword>